<dbReference type="Proteomes" id="UP000281549">
    <property type="component" value="Unassembled WGS sequence"/>
</dbReference>
<evidence type="ECO:0000313" key="2">
    <source>
        <dbReference type="Proteomes" id="UP000281549"/>
    </source>
</evidence>
<sequence>VVQILLDSRVDPSWYRNDAIRCASEKGRSEVVKVLLADPRVDPSDFNNLAIQRASEHGHADVVLEDFRVDPSANDNIAIRLASEKGHAEVVKILLADSRVNETLGPWRHIIFNE</sequence>
<feature type="non-terminal residue" evidence="1">
    <location>
        <position position="1"/>
    </location>
</feature>
<evidence type="ECO:0008006" key="3">
    <source>
        <dbReference type="Google" id="ProtNLM"/>
    </source>
</evidence>
<accession>A0A4P9Y9P5</accession>
<dbReference type="AlphaFoldDB" id="A0A4P9Y9P5"/>
<dbReference type="InterPro" id="IPR036770">
    <property type="entry name" value="Ankyrin_rpt-contain_sf"/>
</dbReference>
<evidence type="ECO:0000313" key="1">
    <source>
        <dbReference type="EMBL" id="RKP15584.1"/>
    </source>
</evidence>
<dbReference type="EMBL" id="ML008665">
    <property type="protein sequence ID" value="RKP15584.1"/>
    <property type="molecule type" value="Genomic_DNA"/>
</dbReference>
<proteinExistence type="predicted"/>
<organism evidence="1 2">
    <name type="scientific">Rozella allomycis (strain CSF55)</name>
    <dbReference type="NCBI Taxonomy" id="988480"/>
    <lineage>
        <taxon>Eukaryota</taxon>
        <taxon>Fungi</taxon>
        <taxon>Fungi incertae sedis</taxon>
        <taxon>Cryptomycota</taxon>
        <taxon>Cryptomycota incertae sedis</taxon>
        <taxon>Rozella</taxon>
    </lineage>
</organism>
<name>A0A4P9Y9P5_ROZAC</name>
<protein>
    <recommendedName>
        <fullName evidence="3">Ankyrin</fullName>
    </recommendedName>
</protein>
<dbReference type="Gene3D" id="1.25.40.20">
    <property type="entry name" value="Ankyrin repeat-containing domain"/>
    <property type="match status" value="1"/>
</dbReference>
<gene>
    <name evidence="1" type="ORF">ROZALSC1DRAFT_26315</name>
</gene>
<dbReference type="SUPFAM" id="SSF48403">
    <property type="entry name" value="Ankyrin repeat"/>
    <property type="match status" value="1"/>
</dbReference>
<reference evidence="2" key="1">
    <citation type="journal article" date="2018" name="Nat. Microbiol.">
        <title>Leveraging single-cell genomics to expand the fungal tree of life.</title>
        <authorList>
            <person name="Ahrendt S.R."/>
            <person name="Quandt C.A."/>
            <person name="Ciobanu D."/>
            <person name="Clum A."/>
            <person name="Salamov A."/>
            <person name="Andreopoulos B."/>
            <person name="Cheng J.F."/>
            <person name="Woyke T."/>
            <person name="Pelin A."/>
            <person name="Henrissat B."/>
            <person name="Reynolds N.K."/>
            <person name="Benny G.L."/>
            <person name="Smith M.E."/>
            <person name="James T.Y."/>
            <person name="Grigoriev I.V."/>
        </authorList>
    </citation>
    <scope>NUCLEOTIDE SEQUENCE [LARGE SCALE GENOMIC DNA]</scope>
    <source>
        <strain evidence="2">CSF55</strain>
    </source>
</reference>